<evidence type="ECO:0000256" key="3">
    <source>
        <dbReference type="ARBA" id="ARBA00022833"/>
    </source>
</evidence>
<dbReference type="RefSeq" id="WP_274351688.1">
    <property type="nucleotide sequence ID" value="NZ_JAQZSM010000005.1"/>
</dbReference>
<evidence type="ECO:0000313" key="5">
    <source>
        <dbReference type="EMBL" id="MDD7970999.1"/>
    </source>
</evidence>
<dbReference type="Pfam" id="PF04828">
    <property type="entry name" value="GFA"/>
    <property type="match status" value="1"/>
</dbReference>
<comment type="similarity">
    <text evidence="1">Belongs to the Gfa family.</text>
</comment>
<dbReference type="EMBL" id="JAQZSM010000005">
    <property type="protein sequence ID" value="MDD7970999.1"/>
    <property type="molecule type" value="Genomic_DNA"/>
</dbReference>
<accession>A0ABT5T7S6</accession>
<feature type="domain" description="CENP-V/GFA" evidence="4">
    <location>
        <begin position="3"/>
        <end position="99"/>
    </location>
</feature>
<reference evidence="5" key="1">
    <citation type="submission" date="2023-02" db="EMBL/GenBank/DDBJ databases">
        <title>Description of Roseinatronobacter alkalisoli sp. nov., an alkaliphilic bacerium isolated from soda soil.</title>
        <authorList>
            <person name="Wei W."/>
        </authorList>
    </citation>
    <scope>NUCLEOTIDE SEQUENCE</scope>
    <source>
        <strain evidence="5">HJB301</strain>
    </source>
</reference>
<sequence>MTEVTCACGQVALHLSGTHILSTECLCSDCQQAAAEFQDLPTAHPLTDDKGATRFILYRKDRVRCARGQELLSEHRLTDGSKTRRVIATCCNTPMFLEFTQGHWLSVYGALWPEDTLPKLELRTMTRDAPAGVVLPDDVPNPRTHNFRFFAVLLTAWAAMGFRAPKLDYVKGKLDAR</sequence>
<dbReference type="InterPro" id="IPR011057">
    <property type="entry name" value="Mss4-like_sf"/>
</dbReference>
<dbReference type="Proteomes" id="UP001431784">
    <property type="component" value="Unassembled WGS sequence"/>
</dbReference>
<keyword evidence="3" id="KW-0862">Zinc</keyword>
<proteinExistence type="inferred from homology"/>
<evidence type="ECO:0000259" key="4">
    <source>
        <dbReference type="Pfam" id="PF04828"/>
    </source>
</evidence>
<dbReference type="SUPFAM" id="SSF51316">
    <property type="entry name" value="Mss4-like"/>
    <property type="match status" value="1"/>
</dbReference>
<keyword evidence="2" id="KW-0479">Metal-binding</keyword>
<dbReference type="InterPro" id="IPR006913">
    <property type="entry name" value="CENP-V/GFA"/>
</dbReference>
<evidence type="ECO:0000313" key="6">
    <source>
        <dbReference type="Proteomes" id="UP001431784"/>
    </source>
</evidence>
<evidence type="ECO:0000256" key="1">
    <source>
        <dbReference type="ARBA" id="ARBA00005495"/>
    </source>
</evidence>
<keyword evidence="6" id="KW-1185">Reference proteome</keyword>
<name>A0ABT5T7S6_9RHOB</name>
<gene>
    <name evidence="5" type="ORF">PUT78_07800</name>
</gene>
<organism evidence="5 6">
    <name type="scientific">Roseinatronobacter alkalisoli</name>
    <dbReference type="NCBI Taxonomy" id="3028235"/>
    <lineage>
        <taxon>Bacteria</taxon>
        <taxon>Pseudomonadati</taxon>
        <taxon>Pseudomonadota</taxon>
        <taxon>Alphaproteobacteria</taxon>
        <taxon>Rhodobacterales</taxon>
        <taxon>Paracoccaceae</taxon>
        <taxon>Roseinatronobacter</taxon>
    </lineage>
</organism>
<comment type="caution">
    <text evidence="5">The sequence shown here is derived from an EMBL/GenBank/DDBJ whole genome shotgun (WGS) entry which is preliminary data.</text>
</comment>
<evidence type="ECO:0000256" key="2">
    <source>
        <dbReference type="ARBA" id="ARBA00022723"/>
    </source>
</evidence>
<dbReference type="Gene3D" id="3.90.1590.10">
    <property type="entry name" value="glutathione-dependent formaldehyde- activating enzyme (gfa)"/>
    <property type="match status" value="1"/>
</dbReference>
<protein>
    <recommendedName>
        <fullName evidence="4">CENP-V/GFA domain-containing protein</fullName>
    </recommendedName>
</protein>